<reference evidence="7 8" key="1">
    <citation type="submission" date="2023-12" db="EMBL/GenBank/DDBJ databases">
        <title>Description of Novel Strain Fulvimarina sp. 2208YS6-2-32 isolated from Uroteuthis (Photololigo) edulis.</title>
        <authorList>
            <person name="Park J.-S."/>
        </authorList>
    </citation>
    <scope>NUCLEOTIDE SEQUENCE [LARGE SCALE GENOMIC DNA]</scope>
    <source>
        <strain evidence="7 8">2208YS6-2-32</strain>
    </source>
</reference>
<keyword evidence="4 6" id="KW-1133">Transmembrane helix</keyword>
<keyword evidence="2" id="KW-1003">Cell membrane</keyword>
<keyword evidence="8" id="KW-1185">Reference proteome</keyword>
<gene>
    <name evidence="7" type="ORF">U0C82_08590</name>
</gene>
<dbReference type="PIRSF" id="PIRSF035875">
    <property type="entry name" value="RNase_BN"/>
    <property type="match status" value="1"/>
</dbReference>
<evidence type="ECO:0000313" key="8">
    <source>
        <dbReference type="Proteomes" id="UP001294412"/>
    </source>
</evidence>
<proteinExistence type="predicted"/>
<dbReference type="PANTHER" id="PTHR30213">
    <property type="entry name" value="INNER MEMBRANE PROTEIN YHJD"/>
    <property type="match status" value="1"/>
</dbReference>
<evidence type="ECO:0000256" key="2">
    <source>
        <dbReference type="ARBA" id="ARBA00022475"/>
    </source>
</evidence>
<evidence type="ECO:0000256" key="3">
    <source>
        <dbReference type="ARBA" id="ARBA00022692"/>
    </source>
</evidence>
<protein>
    <submittedName>
        <fullName evidence="7">YihY/virulence factor BrkB family protein</fullName>
    </submittedName>
</protein>
<evidence type="ECO:0000256" key="1">
    <source>
        <dbReference type="ARBA" id="ARBA00004651"/>
    </source>
</evidence>
<feature type="transmembrane region" description="Helical" evidence="6">
    <location>
        <begin position="39"/>
        <end position="68"/>
    </location>
</feature>
<dbReference type="Pfam" id="PF03631">
    <property type="entry name" value="Virul_fac_BrkB"/>
    <property type="match status" value="1"/>
</dbReference>
<evidence type="ECO:0000256" key="5">
    <source>
        <dbReference type="ARBA" id="ARBA00023136"/>
    </source>
</evidence>
<feature type="transmembrane region" description="Helical" evidence="6">
    <location>
        <begin position="187"/>
        <end position="213"/>
    </location>
</feature>
<evidence type="ECO:0000256" key="4">
    <source>
        <dbReference type="ARBA" id="ARBA00022989"/>
    </source>
</evidence>
<dbReference type="PANTHER" id="PTHR30213:SF0">
    <property type="entry name" value="UPF0761 MEMBRANE PROTEIN YIHY"/>
    <property type="match status" value="1"/>
</dbReference>
<feature type="transmembrane region" description="Helical" evidence="6">
    <location>
        <begin position="260"/>
        <end position="281"/>
    </location>
</feature>
<name>A0ABU5I1E5_9HYPH</name>
<dbReference type="RefSeq" id="WP_322186654.1">
    <property type="nucleotide sequence ID" value="NZ_JAXLPB010000002.1"/>
</dbReference>
<comment type="caution">
    <text evidence="7">The sequence shown here is derived from an EMBL/GenBank/DDBJ whole genome shotgun (WGS) entry which is preliminary data.</text>
</comment>
<dbReference type="Proteomes" id="UP001294412">
    <property type="component" value="Unassembled WGS sequence"/>
</dbReference>
<feature type="transmembrane region" description="Helical" evidence="6">
    <location>
        <begin position="151"/>
        <end position="181"/>
    </location>
</feature>
<feature type="transmembrane region" description="Helical" evidence="6">
    <location>
        <begin position="225"/>
        <end position="248"/>
    </location>
</feature>
<sequence length="321" mass="34551">MSRPATSAGRHAHSPSDMPAKGWKAVLMRVKDRFEEHRVTLVAAGITFYILLALFPAIASLVAVYGLVADPETIRSQLATLQGIVPASVLDIVRSQVERLASQSSSSLSLAFAGSLFLSLYSSTKGVKALFKAMNIAYEEKDERSFIRKNVLSLVFVIASIVLVVLALLTIVVIPSVISFLPIPADLAWIVTVVPPIVLAAIAVAWVAGLFRLGPDRRSATLKWLTPGALFTIVGWVLASAAFSFYAANVKNFDAAYGSMASIIVFLMWTWIMMIVLLAGAEINAQLEHQTGEDTTVGEDRAPGDRDATLADHIAALKGRE</sequence>
<dbReference type="NCBIfam" id="TIGR00765">
    <property type="entry name" value="yihY_not_rbn"/>
    <property type="match status" value="1"/>
</dbReference>
<dbReference type="InterPro" id="IPR017039">
    <property type="entry name" value="Virul_fac_BrkB"/>
</dbReference>
<dbReference type="EMBL" id="JAXLPB010000002">
    <property type="protein sequence ID" value="MDY8109200.1"/>
    <property type="molecule type" value="Genomic_DNA"/>
</dbReference>
<keyword evidence="5 6" id="KW-0472">Membrane</keyword>
<evidence type="ECO:0000313" key="7">
    <source>
        <dbReference type="EMBL" id="MDY8109200.1"/>
    </source>
</evidence>
<organism evidence="7 8">
    <name type="scientific">Fulvimarina uroteuthidis</name>
    <dbReference type="NCBI Taxonomy" id="3098149"/>
    <lineage>
        <taxon>Bacteria</taxon>
        <taxon>Pseudomonadati</taxon>
        <taxon>Pseudomonadota</taxon>
        <taxon>Alphaproteobacteria</taxon>
        <taxon>Hyphomicrobiales</taxon>
        <taxon>Aurantimonadaceae</taxon>
        <taxon>Fulvimarina</taxon>
    </lineage>
</organism>
<keyword evidence="3 6" id="KW-0812">Transmembrane</keyword>
<accession>A0ABU5I1E5</accession>
<comment type="subcellular location">
    <subcellularLocation>
        <location evidence="1">Cell membrane</location>
        <topology evidence="1">Multi-pass membrane protein</topology>
    </subcellularLocation>
</comment>
<feature type="transmembrane region" description="Helical" evidence="6">
    <location>
        <begin position="108"/>
        <end position="131"/>
    </location>
</feature>
<evidence type="ECO:0000256" key="6">
    <source>
        <dbReference type="SAM" id="Phobius"/>
    </source>
</evidence>